<dbReference type="Proteomes" id="UP000295070">
    <property type="component" value="Chromosome 3"/>
</dbReference>
<feature type="coiled-coil region" evidence="2">
    <location>
        <begin position="406"/>
        <end position="499"/>
    </location>
</feature>
<reference evidence="4 5" key="1">
    <citation type="submission" date="2019-01" db="EMBL/GenBank/DDBJ databases">
        <title>A chromosome-scale genome assembly of the yellow perch, Perca flavescens.</title>
        <authorList>
            <person name="Feron R."/>
            <person name="Morvezen R."/>
            <person name="Bestin A."/>
            <person name="Haffray P."/>
            <person name="Klopp C."/>
            <person name="Zahm M."/>
            <person name="Cabau C."/>
            <person name="Roques C."/>
            <person name="Donnadieu C."/>
            <person name="Bouchez O."/>
            <person name="Christie M."/>
            <person name="Larson W."/>
            <person name="Guiguen Y."/>
        </authorList>
    </citation>
    <scope>NUCLEOTIDE SEQUENCE [LARGE SCALE GENOMIC DNA]</scope>
    <source>
        <strain evidence="4">YP-PL-M2</strain>
        <tissue evidence="4">Blood</tissue>
    </source>
</reference>
<keyword evidence="1 2" id="KW-0175">Coiled coil</keyword>
<dbReference type="InterPro" id="IPR051149">
    <property type="entry name" value="Spindly/BICDR_Dynein_Adapter"/>
</dbReference>
<dbReference type="GO" id="GO:0055107">
    <property type="term" value="P:Golgi to secretory granule transport"/>
    <property type="evidence" value="ECO:0007669"/>
    <property type="project" value="TreeGrafter"/>
</dbReference>
<feature type="coiled-coil region" evidence="2">
    <location>
        <begin position="94"/>
        <end position="178"/>
    </location>
</feature>
<comment type="caution">
    <text evidence="4">The sequence shown here is derived from an EMBL/GenBank/DDBJ whole genome shotgun (WGS) entry which is preliminary data.</text>
</comment>
<evidence type="ECO:0000256" key="2">
    <source>
        <dbReference type="SAM" id="Coils"/>
    </source>
</evidence>
<feature type="region of interest" description="Disordered" evidence="3">
    <location>
        <begin position="507"/>
        <end position="565"/>
    </location>
</feature>
<dbReference type="PANTHER" id="PTHR32123:SF10">
    <property type="entry name" value="BICD FAMILY-LIKE CARGO ADAPTER 1-RELATED"/>
    <property type="match status" value="1"/>
</dbReference>
<keyword evidence="5" id="KW-1185">Reference proteome</keyword>
<feature type="compositionally biased region" description="Polar residues" evidence="3">
    <location>
        <begin position="549"/>
        <end position="558"/>
    </location>
</feature>
<dbReference type="EMBL" id="SCKG01000003">
    <property type="protein sequence ID" value="TDH14921.1"/>
    <property type="molecule type" value="Genomic_DNA"/>
</dbReference>
<feature type="coiled-coil region" evidence="2">
    <location>
        <begin position="278"/>
        <end position="305"/>
    </location>
</feature>
<evidence type="ECO:0000313" key="5">
    <source>
        <dbReference type="Proteomes" id="UP000295070"/>
    </source>
</evidence>
<protein>
    <submittedName>
        <fullName evidence="4">Uncharacterized protein</fullName>
    </submittedName>
</protein>
<sequence>MCANISPCFCPFVSLDTLFNQVVCLNSHSVIMDRLDEWSFKSKKMDLEEDFYFDYGAEEMTGYQDPNELVAALKQKEEEVILAAQLGNALLLENRQLKEKSDKLHEQYADKLEELEQGRHELRLKLEGSQSQWESQVLDLERDVRELRAQVERLTQALSEAEREKSRAQVEHNEVKAASAVAMETERAMSGELQALKQELQQKGSHNRPQDEELISAMREQVLRITQKEQLLEERLESVCTENNELRASLASLHTRLALHDQLNQQHSQQLAEAWQEVEAARGRSQQLQVQVEELQEEVSLQEGRSHGDASLLSELEISLETAGLGVRKEEITQEMGSILQLLLPLTQELNSSERSEVVDKQEDLQAMLHRLKGVAQTLAQASSPQELNRAFVDRTGDQCGNPSAAQELRDQNVQLQLENAQLKQKLQGVQEQAEVVQQAIRDRDEAIAKKNLMEAELVRSKNDMMSLNNQLLEAIQRKLELSQELEAWQDDIQIIINQQLRSQQQSEHLQKKSTSNGMSFFRRTSRTASTSTRQPSSFSSSSSTWNSDADQGKTQSPWRDWLRRGKGANNGQSNFLNQKHTLLLAKQVFCPHRSLRLGSWME</sequence>
<dbReference type="GO" id="GO:0047496">
    <property type="term" value="P:vesicle transport along microtubule"/>
    <property type="evidence" value="ECO:0007669"/>
    <property type="project" value="TreeGrafter"/>
</dbReference>
<feature type="compositionally biased region" description="Low complexity" evidence="3">
    <location>
        <begin position="520"/>
        <end position="548"/>
    </location>
</feature>
<proteinExistence type="predicted"/>
<evidence type="ECO:0000256" key="1">
    <source>
        <dbReference type="ARBA" id="ARBA00023054"/>
    </source>
</evidence>
<accession>A0A484DHL6</accession>
<dbReference type="PANTHER" id="PTHR32123">
    <property type="entry name" value="BICD FAMILY-LIKE CARGO ADAPTER"/>
    <property type="match status" value="1"/>
</dbReference>
<gene>
    <name evidence="4" type="ORF">EPR50_G00026140</name>
</gene>
<evidence type="ECO:0000256" key="3">
    <source>
        <dbReference type="SAM" id="MobiDB-lite"/>
    </source>
</evidence>
<evidence type="ECO:0000313" key="4">
    <source>
        <dbReference type="EMBL" id="TDH14921.1"/>
    </source>
</evidence>
<dbReference type="AlphaFoldDB" id="A0A484DHL6"/>
<dbReference type="STRING" id="8167.A0A484DHL6"/>
<feature type="compositionally biased region" description="Polar residues" evidence="3">
    <location>
        <begin position="507"/>
        <end position="519"/>
    </location>
</feature>
<name>A0A484DHL6_PERFV</name>
<organism evidence="4 5">
    <name type="scientific">Perca flavescens</name>
    <name type="common">American yellow perch</name>
    <name type="synonym">Morone flavescens</name>
    <dbReference type="NCBI Taxonomy" id="8167"/>
    <lineage>
        <taxon>Eukaryota</taxon>
        <taxon>Metazoa</taxon>
        <taxon>Chordata</taxon>
        <taxon>Craniata</taxon>
        <taxon>Vertebrata</taxon>
        <taxon>Euteleostomi</taxon>
        <taxon>Actinopterygii</taxon>
        <taxon>Neopterygii</taxon>
        <taxon>Teleostei</taxon>
        <taxon>Neoteleostei</taxon>
        <taxon>Acanthomorphata</taxon>
        <taxon>Eupercaria</taxon>
        <taxon>Perciformes</taxon>
        <taxon>Percoidei</taxon>
        <taxon>Percidae</taxon>
        <taxon>Percinae</taxon>
        <taxon>Perca</taxon>
    </lineage>
</organism>